<evidence type="ECO:0000259" key="2">
    <source>
        <dbReference type="PROSITE" id="PS50222"/>
    </source>
</evidence>
<dbReference type="SUPFAM" id="SSF47473">
    <property type="entry name" value="EF-hand"/>
    <property type="match status" value="1"/>
</dbReference>
<evidence type="ECO:0000256" key="1">
    <source>
        <dbReference type="SAM" id="MobiDB-lite"/>
    </source>
</evidence>
<dbReference type="Pfam" id="PF13202">
    <property type="entry name" value="EF-hand_5"/>
    <property type="match status" value="2"/>
</dbReference>
<protein>
    <submittedName>
        <fullName evidence="3">Putative low-complexity protein</fullName>
    </submittedName>
</protein>
<feature type="region of interest" description="Disordered" evidence="1">
    <location>
        <begin position="21"/>
        <end position="46"/>
    </location>
</feature>
<gene>
    <name evidence="3" type="ORF">FHW12_001089</name>
</gene>
<feature type="compositionally biased region" description="Basic and acidic residues" evidence="1">
    <location>
        <begin position="197"/>
        <end position="248"/>
    </location>
</feature>
<feature type="region of interest" description="Disordered" evidence="1">
    <location>
        <begin position="197"/>
        <end position="255"/>
    </location>
</feature>
<sequence>MAMVLRCIVAGVVQGNARDRGLDRRTGTLQRSNRRSVRPQRRSVTSGATVAGRIRRVNANAINVERPVAGRSAQTRGMRPIIHTEITRMSSKIGNTLSVAIGAAFIGSLSLSQLAAASPAFQASDLATGYMLAAAGEGKCGEGKCGVEKMDTNKDGKVSMEEAKAAKMADLEKHFKDVDTNGDGFVDKAEMDAHHAAMNKKGKEASCGGDKKKAEGSCGGDKKKAEGSCGGDKKKSAEGSCGGHKDAEGSCGGAR</sequence>
<feature type="compositionally biased region" description="Basic residues" evidence="1">
    <location>
        <begin position="32"/>
        <end position="41"/>
    </location>
</feature>
<dbReference type="InterPro" id="IPR018247">
    <property type="entry name" value="EF_Hand_1_Ca_BS"/>
</dbReference>
<name>A0A839F094_9GAMM</name>
<dbReference type="GO" id="GO:0005509">
    <property type="term" value="F:calcium ion binding"/>
    <property type="evidence" value="ECO:0007669"/>
    <property type="project" value="InterPro"/>
</dbReference>
<dbReference type="CDD" id="cd00051">
    <property type="entry name" value="EFh"/>
    <property type="match status" value="1"/>
</dbReference>
<dbReference type="Proteomes" id="UP000550401">
    <property type="component" value="Unassembled WGS sequence"/>
</dbReference>
<keyword evidence="4" id="KW-1185">Reference proteome</keyword>
<evidence type="ECO:0000313" key="4">
    <source>
        <dbReference type="Proteomes" id="UP000550401"/>
    </source>
</evidence>
<dbReference type="AlphaFoldDB" id="A0A839F094"/>
<accession>A0A839F094</accession>
<feature type="domain" description="EF-hand" evidence="2">
    <location>
        <begin position="166"/>
        <end position="201"/>
    </location>
</feature>
<evidence type="ECO:0000313" key="3">
    <source>
        <dbReference type="EMBL" id="MBA8886898.1"/>
    </source>
</evidence>
<comment type="caution">
    <text evidence="3">The sequence shown here is derived from an EMBL/GenBank/DDBJ whole genome shotgun (WGS) entry which is preliminary data.</text>
</comment>
<dbReference type="InterPro" id="IPR002048">
    <property type="entry name" value="EF_hand_dom"/>
</dbReference>
<dbReference type="PROSITE" id="PS50222">
    <property type="entry name" value="EF_HAND_2"/>
    <property type="match status" value="1"/>
</dbReference>
<reference evidence="3 4" key="1">
    <citation type="submission" date="2020-07" db="EMBL/GenBank/DDBJ databases">
        <title>Genomic Encyclopedia of Type Strains, Phase IV (KMG-V): Genome sequencing to study the core and pangenomes of soil and plant-associated prokaryotes.</title>
        <authorList>
            <person name="Whitman W."/>
        </authorList>
    </citation>
    <scope>NUCLEOTIDE SEQUENCE [LARGE SCALE GENOMIC DNA]</scope>
    <source>
        <strain evidence="3 4">RH2WT43</strain>
    </source>
</reference>
<dbReference type="InterPro" id="IPR011992">
    <property type="entry name" value="EF-hand-dom_pair"/>
</dbReference>
<dbReference type="Gene3D" id="1.10.238.10">
    <property type="entry name" value="EF-hand"/>
    <property type="match status" value="1"/>
</dbReference>
<dbReference type="EMBL" id="JACGXL010000001">
    <property type="protein sequence ID" value="MBA8886898.1"/>
    <property type="molecule type" value="Genomic_DNA"/>
</dbReference>
<proteinExistence type="predicted"/>
<dbReference type="PROSITE" id="PS00018">
    <property type="entry name" value="EF_HAND_1"/>
    <property type="match status" value="1"/>
</dbReference>
<organism evidence="3 4">
    <name type="scientific">Dokdonella fugitiva</name>
    <dbReference type="NCBI Taxonomy" id="328517"/>
    <lineage>
        <taxon>Bacteria</taxon>
        <taxon>Pseudomonadati</taxon>
        <taxon>Pseudomonadota</taxon>
        <taxon>Gammaproteobacteria</taxon>
        <taxon>Lysobacterales</taxon>
        <taxon>Rhodanobacteraceae</taxon>
        <taxon>Dokdonella</taxon>
    </lineage>
</organism>